<dbReference type="GO" id="GO:0005886">
    <property type="term" value="C:plasma membrane"/>
    <property type="evidence" value="ECO:0007669"/>
    <property type="project" value="TreeGrafter"/>
</dbReference>
<dbReference type="PROSITE" id="PS50887">
    <property type="entry name" value="GGDEF"/>
    <property type="match status" value="1"/>
</dbReference>
<dbReference type="InterPro" id="IPR043128">
    <property type="entry name" value="Rev_trsase/Diguanyl_cyclase"/>
</dbReference>
<evidence type="ECO:0000256" key="3">
    <source>
        <dbReference type="ARBA" id="ARBA00034247"/>
    </source>
</evidence>
<sequence>MKDDFLTDLMVLQSHLDAMLERMQSNSITLKRFQTFEIELLNLNSLAEMLDYILNSQDFFKLDYIGFCIVDAKKEIRSFLVNNDYDLESKPRLIFMENHQVMNLAFGSLLSSYIGAYKTEKCADFFLQDEKKLASVTVIPLVRKGKFIGALSMGSFDPERFVDGMSTDFIEHMTYVLGVCLENHLNYEVMKSSSLVDTLTGVNNRRFLEQRLGEEIDRAQRNNEALTCFFLDIDFFKKINDDFGHQAGDQVLVSVAAVIREQLRNSDVLARYGGDEFIALLGNIEESMAIDIAERIRGEIKDLVVDFQEASIKTTISIGSVTYKPSIGRKHLTAEKIGEDLIKKADKALYLAKNQGRDKVVSSGVTSDYLALANLFK</sequence>
<gene>
    <name evidence="5" type="ORF">AU255_08275</name>
</gene>
<comment type="cofactor">
    <cofactor evidence="1">
        <name>Mg(2+)</name>
        <dbReference type="ChEBI" id="CHEBI:18420"/>
    </cofactor>
</comment>
<dbReference type="InterPro" id="IPR007435">
    <property type="entry name" value="DUF484"/>
</dbReference>
<feature type="domain" description="GGDEF" evidence="4">
    <location>
        <begin position="224"/>
        <end position="365"/>
    </location>
</feature>
<comment type="caution">
    <text evidence="5">The sequence shown here is derived from an EMBL/GenBank/DDBJ whole genome shotgun (WGS) entry which is preliminary data.</text>
</comment>
<dbReference type="NCBIfam" id="TIGR00254">
    <property type="entry name" value="GGDEF"/>
    <property type="match status" value="1"/>
</dbReference>
<evidence type="ECO:0000313" key="5">
    <source>
        <dbReference type="EMBL" id="OQK17844.1"/>
    </source>
</evidence>
<dbReference type="Pfam" id="PF04340">
    <property type="entry name" value="DUF484"/>
    <property type="match status" value="1"/>
</dbReference>
<dbReference type="GO" id="GO:1902201">
    <property type="term" value="P:negative regulation of bacterial-type flagellum-dependent cell motility"/>
    <property type="evidence" value="ECO:0007669"/>
    <property type="project" value="TreeGrafter"/>
</dbReference>
<dbReference type="STRING" id="1420851.AU255_08275"/>
<dbReference type="EMBL" id="LPUF01000001">
    <property type="protein sequence ID" value="OQK17844.1"/>
    <property type="molecule type" value="Genomic_DNA"/>
</dbReference>
<dbReference type="PANTHER" id="PTHR45138">
    <property type="entry name" value="REGULATORY COMPONENTS OF SENSORY TRANSDUCTION SYSTEM"/>
    <property type="match status" value="1"/>
</dbReference>
<dbReference type="GO" id="GO:0052621">
    <property type="term" value="F:diguanylate cyclase activity"/>
    <property type="evidence" value="ECO:0007669"/>
    <property type="project" value="UniProtKB-EC"/>
</dbReference>
<dbReference type="FunFam" id="3.30.70.270:FF:000001">
    <property type="entry name" value="Diguanylate cyclase domain protein"/>
    <property type="match status" value="1"/>
</dbReference>
<name>A0A1V8M8D9_9GAMM</name>
<evidence type="ECO:0000313" key="6">
    <source>
        <dbReference type="Proteomes" id="UP000191980"/>
    </source>
</evidence>
<dbReference type="SMART" id="SM00267">
    <property type="entry name" value="GGDEF"/>
    <property type="match status" value="1"/>
</dbReference>
<dbReference type="Gene3D" id="3.30.450.40">
    <property type="match status" value="1"/>
</dbReference>
<protein>
    <recommendedName>
        <fullName evidence="2">diguanylate cyclase</fullName>
        <ecNumber evidence="2">2.7.7.65</ecNumber>
    </recommendedName>
</protein>
<proteinExistence type="predicted"/>
<evidence type="ECO:0000256" key="1">
    <source>
        <dbReference type="ARBA" id="ARBA00001946"/>
    </source>
</evidence>
<dbReference type="Proteomes" id="UP000191980">
    <property type="component" value="Unassembled WGS sequence"/>
</dbReference>
<dbReference type="CDD" id="cd01949">
    <property type="entry name" value="GGDEF"/>
    <property type="match status" value="1"/>
</dbReference>
<dbReference type="RefSeq" id="WP_233144590.1">
    <property type="nucleotide sequence ID" value="NZ_LPUF01000001.1"/>
</dbReference>
<dbReference type="InterPro" id="IPR029787">
    <property type="entry name" value="Nucleotide_cyclase"/>
</dbReference>
<dbReference type="EC" id="2.7.7.65" evidence="2"/>
<dbReference type="PANTHER" id="PTHR45138:SF9">
    <property type="entry name" value="DIGUANYLATE CYCLASE DGCM-RELATED"/>
    <property type="match status" value="1"/>
</dbReference>
<dbReference type="SUPFAM" id="SSF55781">
    <property type="entry name" value="GAF domain-like"/>
    <property type="match status" value="1"/>
</dbReference>
<dbReference type="InterPro" id="IPR000160">
    <property type="entry name" value="GGDEF_dom"/>
</dbReference>
<dbReference type="InterPro" id="IPR029016">
    <property type="entry name" value="GAF-like_dom_sf"/>
</dbReference>
<dbReference type="AlphaFoldDB" id="A0A1V8M8D9"/>
<organism evidence="5 6">
    <name type="scientific">Methyloprofundus sedimenti</name>
    <dbReference type="NCBI Taxonomy" id="1420851"/>
    <lineage>
        <taxon>Bacteria</taxon>
        <taxon>Pseudomonadati</taxon>
        <taxon>Pseudomonadota</taxon>
        <taxon>Gammaproteobacteria</taxon>
        <taxon>Methylococcales</taxon>
        <taxon>Methylococcaceae</taxon>
        <taxon>Methyloprofundus</taxon>
    </lineage>
</organism>
<reference evidence="5 6" key="1">
    <citation type="submission" date="2015-12" db="EMBL/GenBank/DDBJ databases">
        <authorList>
            <person name="Shamseldin A."/>
            <person name="Moawad H."/>
            <person name="Abd El-Rahim W.M."/>
            <person name="Sadowsky M.J."/>
        </authorList>
    </citation>
    <scope>NUCLEOTIDE SEQUENCE [LARGE SCALE GENOMIC DNA]</scope>
    <source>
        <strain evidence="5 6">WF1</strain>
    </source>
</reference>
<keyword evidence="6" id="KW-1185">Reference proteome</keyword>
<accession>A0A1V8M8D9</accession>
<dbReference type="GO" id="GO:0043709">
    <property type="term" value="P:cell adhesion involved in single-species biofilm formation"/>
    <property type="evidence" value="ECO:0007669"/>
    <property type="project" value="TreeGrafter"/>
</dbReference>
<evidence type="ECO:0000259" key="4">
    <source>
        <dbReference type="PROSITE" id="PS50887"/>
    </source>
</evidence>
<comment type="catalytic activity">
    <reaction evidence="3">
        <text>2 GTP = 3',3'-c-di-GMP + 2 diphosphate</text>
        <dbReference type="Rhea" id="RHEA:24898"/>
        <dbReference type="ChEBI" id="CHEBI:33019"/>
        <dbReference type="ChEBI" id="CHEBI:37565"/>
        <dbReference type="ChEBI" id="CHEBI:58805"/>
        <dbReference type="EC" id="2.7.7.65"/>
    </reaction>
</comment>
<dbReference type="SUPFAM" id="SSF55073">
    <property type="entry name" value="Nucleotide cyclase"/>
    <property type="match status" value="1"/>
</dbReference>
<dbReference type="Gene3D" id="3.30.70.270">
    <property type="match status" value="1"/>
</dbReference>
<dbReference type="InterPro" id="IPR050469">
    <property type="entry name" value="Diguanylate_Cyclase"/>
</dbReference>
<evidence type="ECO:0000256" key="2">
    <source>
        <dbReference type="ARBA" id="ARBA00012528"/>
    </source>
</evidence>
<dbReference type="Pfam" id="PF00990">
    <property type="entry name" value="GGDEF"/>
    <property type="match status" value="1"/>
</dbReference>